<dbReference type="EMBL" id="JADJZA010000005">
    <property type="protein sequence ID" value="MBK9296754.1"/>
    <property type="molecule type" value="Genomic_DNA"/>
</dbReference>
<dbReference type="GO" id="GO:0006281">
    <property type="term" value="P:DNA repair"/>
    <property type="evidence" value="ECO:0007669"/>
    <property type="project" value="InterPro"/>
</dbReference>
<dbReference type="SUPFAM" id="SSF103084">
    <property type="entry name" value="Holliday junction resolvase RusA"/>
    <property type="match status" value="1"/>
</dbReference>
<sequence>MAAGDGHIHFTAFGEARPQGSKAPFGKGRVESESLGKRGTHKAWRAMVATEAQLWATKNGLTQPIDGPVEVTLVFWKKKPKSYPRWRWLWWTTPDADKLTRSVLDSMSKIIMSDDALVSVLHVFKYLSTTGAEGVEVTVRPLSRIEKGLGEWWAAGNLPPGKIPDVDDPLPPNPDR</sequence>
<dbReference type="GO" id="GO:0006310">
    <property type="term" value="P:DNA recombination"/>
    <property type="evidence" value="ECO:0007669"/>
    <property type="project" value="InterPro"/>
</dbReference>
<gene>
    <name evidence="1" type="ORF">IPN02_07905</name>
</gene>
<name>A0A936NBR9_9ACTN</name>
<dbReference type="InterPro" id="IPR036614">
    <property type="entry name" value="RusA-like_sf"/>
</dbReference>
<protein>
    <submittedName>
        <fullName evidence="1">RusA family crossover junction endodeoxyribonuclease</fullName>
    </submittedName>
</protein>
<dbReference type="Proteomes" id="UP000727993">
    <property type="component" value="Unassembled WGS sequence"/>
</dbReference>
<evidence type="ECO:0000313" key="2">
    <source>
        <dbReference type="Proteomes" id="UP000727993"/>
    </source>
</evidence>
<dbReference type="GO" id="GO:0000287">
    <property type="term" value="F:magnesium ion binding"/>
    <property type="evidence" value="ECO:0007669"/>
    <property type="project" value="InterPro"/>
</dbReference>
<evidence type="ECO:0000313" key="1">
    <source>
        <dbReference type="EMBL" id="MBK9296754.1"/>
    </source>
</evidence>
<dbReference type="AlphaFoldDB" id="A0A936NBR9"/>
<dbReference type="Gene3D" id="3.30.1330.70">
    <property type="entry name" value="Holliday junction resolvase RusA"/>
    <property type="match status" value="1"/>
</dbReference>
<organism evidence="1 2">
    <name type="scientific">Candidatus Neomicrothrix subdominans</name>
    <dbReference type="NCBI Taxonomy" id="2954438"/>
    <lineage>
        <taxon>Bacteria</taxon>
        <taxon>Bacillati</taxon>
        <taxon>Actinomycetota</taxon>
        <taxon>Acidimicrobiia</taxon>
        <taxon>Acidimicrobiales</taxon>
        <taxon>Microthrixaceae</taxon>
        <taxon>Candidatus Neomicrothrix</taxon>
    </lineage>
</organism>
<dbReference type="InterPro" id="IPR008822">
    <property type="entry name" value="Endonuclease_RusA-like"/>
</dbReference>
<proteinExistence type="predicted"/>
<accession>A0A936NBR9</accession>
<dbReference type="Pfam" id="PF05866">
    <property type="entry name" value="RusA"/>
    <property type="match status" value="1"/>
</dbReference>
<comment type="caution">
    <text evidence="1">The sequence shown here is derived from an EMBL/GenBank/DDBJ whole genome shotgun (WGS) entry which is preliminary data.</text>
</comment>
<reference evidence="1 2" key="1">
    <citation type="submission" date="2020-10" db="EMBL/GenBank/DDBJ databases">
        <title>Connecting structure to function with the recovery of over 1000 high-quality activated sludge metagenome-assembled genomes encoding full-length rRNA genes using long-read sequencing.</title>
        <authorList>
            <person name="Singleton C.M."/>
            <person name="Petriglieri F."/>
            <person name="Kristensen J.M."/>
            <person name="Kirkegaard R.H."/>
            <person name="Michaelsen T.Y."/>
            <person name="Andersen M.H."/>
            <person name="Karst S.M."/>
            <person name="Dueholm M.S."/>
            <person name="Nielsen P.H."/>
            <person name="Albertsen M."/>
        </authorList>
    </citation>
    <scope>NUCLEOTIDE SEQUENCE [LARGE SCALE GENOMIC DNA]</scope>
    <source>
        <strain evidence="1">Lyne_18-Q3-R50-59_MAXAC.006</strain>
    </source>
</reference>